<dbReference type="KEGG" id="fse:DI487_00945"/>
<dbReference type="InterPro" id="IPR007492">
    <property type="entry name" value="LytTR_DNA-bd_dom"/>
</dbReference>
<dbReference type="PROSITE" id="PS50930">
    <property type="entry name" value="HTH_LYTTR"/>
    <property type="match status" value="1"/>
</dbReference>
<accession>A0A2U8QR43</accession>
<dbReference type="EMBL" id="CP029463">
    <property type="protein sequence ID" value="AWM12577.1"/>
    <property type="molecule type" value="Genomic_DNA"/>
</dbReference>
<dbReference type="SMART" id="SM00850">
    <property type="entry name" value="LytTR"/>
    <property type="match status" value="1"/>
</dbReference>
<name>A0A2U8QR43_9FLAO</name>
<proteinExistence type="predicted"/>
<reference evidence="2 3" key="1">
    <citation type="submission" date="2018-05" db="EMBL/GenBank/DDBJ databases">
        <title>Flavobacterium sp. MEBiC07310.</title>
        <authorList>
            <person name="Baek K."/>
        </authorList>
    </citation>
    <scope>NUCLEOTIDE SEQUENCE [LARGE SCALE GENOMIC DNA]</scope>
    <source>
        <strain evidence="2 3">MEBiC07310</strain>
    </source>
</reference>
<organism evidence="2 3">
    <name type="scientific">Flavobacterium sediminis</name>
    <dbReference type="NCBI Taxonomy" id="2201181"/>
    <lineage>
        <taxon>Bacteria</taxon>
        <taxon>Pseudomonadati</taxon>
        <taxon>Bacteroidota</taxon>
        <taxon>Flavobacteriia</taxon>
        <taxon>Flavobacteriales</taxon>
        <taxon>Flavobacteriaceae</taxon>
        <taxon>Flavobacterium</taxon>
    </lineage>
</organism>
<protein>
    <recommendedName>
        <fullName evidence="1">HTH LytTR-type domain-containing protein</fullName>
    </recommendedName>
</protein>
<keyword evidence="3" id="KW-1185">Reference proteome</keyword>
<dbReference type="AlphaFoldDB" id="A0A2U8QR43"/>
<evidence type="ECO:0000259" key="1">
    <source>
        <dbReference type="PROSITE" id="PS50930"/>
    </source>
</evidence>
<dbReference type="Proteomes" id="UP000245429">
    <property type="component" value="Chromosome"/>
</dbReference>
<dbReference type="GO" id="GO:0003677">
    <property type="term" value="F:DNA binding"/>
    <property type="evidence" value="ECO:0007669"/>
    <property type="project" value="InterPro"/>
</dbReference>
<dbReference type="Pfam" id="PF04397">
    <property type="entry name" value="LytTR"/>
    <property type="match status" value="1"/>
</dbReference>
<dbReference type="OrthoDB" id="2168082at2"/>
<dbReference type="Gene3D" id="2.40.50.1020">
    <property type="entry name" value="LytTr DNA-binding domain"/>
    <property type="match status" value="1"/>
</dbReference>
<dbReference type="RefSeq" id="WP_109567986.1">
    <property type="nucleotide sequence ID" value="NZ_CP029463.1"/>
</dbReference>
<feature type="domain" description="HTH LytTR-type" evidence="1">
    <location>
        <begin position="1"/>
        <end position="78"/>
    </location>
</feature>
<sequence length="81" mass="9305">MIVLLSGKKIVTSRFLKNFEESLKEHSPFFRCHKSYIINTEYIVSYSKSDGGTVTLQNQIEIPVSGNKVEELLALFIRVIR</sequence>
<evidence type="ECO:0000313" key="2">
    <source>
        <dbReference type="EMBL" id="AWM12577.1"/>
    </source>
</evidence>
<evidence type="ECO:0000313" key="3">
    <source>
        <dbReference type="Proteomes" id="UP000245429"/>
    </source>
</evidence>
<gene>
    <name evidence="2" type="ORF">DI487_00945</name>
</gene>